<name>A0A9D2ANX5_9FIRM</name>
<sequence>MNILVIDTGTSSMRGILYSPAADILCSHQVTYQVQYPKESYAEQDPQDWKSALFSIVKIIASYAKEHDLSIDAITTTCQRSSVIPVDISGNPLSSAIMWLDKRTQFICRNRESCNPLVFSKTGSRINTVFAAPKMTWIRENQPDIYQQTYKFLTIADYLTFLMTGHFITDHTYGSRSLLMNLYSRKYDAELLDLFHVEESKLCPLTEPGSILGSVTSEFSRITGIQEGIPVISGGGDQQCAALGHGVITPGSMEITSGTGAYILAYTDAVPSSIQNNVVCQAHAIKGKYVLESSILACASSYNWALDIFYSPQREEKISYKQINHDVSLSPPGSKGCIALPYFQGRGTPDWNSSASGAFINLSFQHKKGDMIRSILESTAFELQNNIEILEKYTGSIRQISIGGGLTNFSIFNQIQADVFQKRLLHFSTNEQTSLGAFINAAVALGEYSSYENALAAVRSHLSSTEYIPNTENKSLYERQRIQLNSIYKKLCIL</sequence>
<dbReference type="InterPro" id="IPR018484">
    <property type="entry name" value="FGGY_N"/>
</dbReference>
<feature type="domain" description="Carbohydrate kinase FGGY C-terminal" evidence="5">
    <location>
        <begin position="255"/>
        <end position="445"/>
    </location>
</feature>
<evidence type="ECO:0000256" key="1">
    <source>
        <dbReference type="ARBA" id="ARBA00009156"/>
    </source>
</evidence>
<dbReference type="InterPro" id="IPR018485">
    <property type="entry name" value="FGGY_C"/>
</dbReference>
<dbReference type="PANTHER" id="PTHR43095:SF5">
    <property type="entry name" value="XYLULOSE KINASE"/>
    <property type="match status" value="1"/>
</dbReference>
<dbReference type="Pfam" id="PF00370">
    <property type="entry name" value="FGGY_N"/>
    <property type="match status" value="1"/>
</dbReference>
<accession>A0A9D2ANX5</accession>
<gene>
    <name evidence="6" type="ORF">H9738_14880</name>
</gene>
<keyword evidence="3" id="KW-0418">Kinase</keyword>
<organism evidence="6 7">
    <name type="scientific">Candidatus Blautia pullistercoris</name>
    <dbReference type="NCBI Taxonomy" id="2838499"/>
    <lineage>
        <taxon>Bacteria</taxon>
        <taxon>Bacillati</taxon>
        <taxon>Bacillota</taxon>
        <taxon>Clostridia</taxon>
        <taxon>Lachnospirales</taxon>
        <taxon>Lachnospiraceae</taxon>
        <taxon>Blautia</taxon>
    </lineage>
</organism>
<evidence type="ECO:0000259" key="5">
    <source>
        <dbReference type="Pfam" id="PF02782"/>
    </source>
</evidence>
<keyword evidence="2" id="KW-0808">Transferase</keyword>
<reference evidence="6" key="1">
    <citation type="journal article" date="2021" name="PeerJ">
        <title>Extensive microbial diversity within the chicken gut microbiome revealed by metagenomics and culture.</title>
        <authorList>
            <person name="Gilroy R."/>
            <person name="Ravi A."/>
            <person name="Getino M."/>
            <person name="Pursley I."/>
            <person name="Horton D.L."/>
            <person name="Alikhan N.F."/>
            <person name="Baker D."/>
            <person name="Gharbi K."/>
            <person name="Hall N."/>
            <person name="Watson M."/>
            <person name="Adriaenssens E.M."/>
            <person name="Foster-Nyarko E."/>
            <person name="Jarju S."/>
            <person name="Secka A."/>
            <person name="Antonio M."/>
            <person name="Oren A."/>
            <person name="Chaudhuri R.R."/>
            <person name="La Ragione R."/>
            <person name="Hildebrand F."/>
            <person name="Pallen M.J."/>
        </authorList>
    </citation>
    <scope>NUCLEOTIDE SEQUENCE</scope>
    <source>
        <strain evidence="6">ChiHjej12B11-1927</strain>
    </source>
</reference>
<dbReference type="InterPro" id="IPR043129">
    <property type="entry name" value="ATPase_NBD"/>
</dbReference>
<dbReference type="SUPFAM" id="SSF53067">
    <property type="entry name" value="Actin-like ATPase domain"/>
    <property type="match status" value="2"/>
</dbReference>
<comment type="caution">
    <text evidence="6">The sequence shown here is derived from an EMBL/GenBank/DDBJ whole genome shotgun (WGS) entry which is preliminary data.</text>
</comment>
<dbReference type="InterPro" id="IPR000577">
    <property type="entry name" value="Carb_kinase_FGGY"/>
</dbReference>
<dbReference type="CDD" id="cd07779">
    <property type="entry name" value="ASKHA_NBD_FGGY_YgcE-like"/>
    <property type="match status" value="1"/>
</dbReference>
<feature type="domain" description="Carbohydrate kinase FGGY N-terminal" evidence="4">
    <location>
        <begin position="3"/>
        <end position="244"/>
    </location>
</feature>
<dbReference type="InterPro" id="IPR050406">
    <property type="entry name" value="FGGY_Carb_Kinase"/>
</dbReference>
<protein>
    <recommendedName>
        <fullName evidence="8">Xylulokinase</fullName>
    </recommendedName>
</protein>
<dbReference type="Pfam" id="PF02782">
    <property type="entry name" value="FGGY_C"/>
    <property type="match status" value="1"/>
</dbReference>
<proteinExistence type="inferred from homology"/>
<dbReference type="Gene3D" id="3.30.420.40">
    <property type="match status" value="2"/>
</dbReference>
<dbReference type="PANTHER" id="PTHR43095">
    <property type="entry name" value="SUGAR KINASE"/>
    <property type="match status" value="1"/>
</dbReference>
<evidence type="ECO:0000313" key="7">
    <source>
        <dbReference type="Proteomes" id="UP000824230"/>
    </source>
</evidence>
<evidence type="ECO:0008006" key="8">
    <source>
        <dbReference type="Google" id="ProtNLM"/>
    </source>
</evidence>
<evidence type="ECO:0000256" key="3">
    <source>
        <dbReference type="ARBA" id="ARBA00022777"/>
    </source>
</evidence>
<evidence type="ECO:0000259" key="4">
    <source>
        <dbReference type="Pfam" id="PF00370"/>
    </source>
</evidence>
<evidence type="ECO:0000256" key="2">
    <source>
        <dbReference type="ARBA" id="ARBA00022679"/>
    </source>
</evidence>
<comment type="similarity">
    <text evidence="1">Belongs to the FGGY kinase family.</text>
</comment>
<evidence type="ECO:0000313" key="6">
    <source>
        <dbReference type="EMBL" id="HIX39124.1"/>
    </source>
</evidence>
<dbReference type="GO" id="GO:0005975">
    <property type="term" value="P:carbohydrate metabolic process"/>
    <property type="evidence" value="ECO:0007669"/>
    <property type="project" value="InterPro"/>
</dbReference>
<reference evidence="6" key="2">
    <citation type="submission" date="2021-04" db="EMBL/GenBank/DDBJ databases">
        <authorList>
            <person name="Gilroy R."/>
        </authorList>
    </citation>
    <scope>NUCLEOTIDE SEQUENCE</scope>
    <source>
        <strain evidence="6">ChiHjej12B11-1927</strain>
    </source>
</reference>
<dbReference type="AlphaFoldDB" id="A0A9D2ANX5"/>
<dbReference type="Proteomes" id="UP000824230">
    <property type="component" value="Unassembled WGS sequence"/>
</dbReference>
<dbReference type="EMBL" id="DXFG01000338">
    <property type="protein sequence ID" value="HIX39124.1"/>
    <property type="molecule type" value="Genomic_DNA"/>
</dbReference>
<dbReference type="PIRSF" id="PIRSF000538">
    <property type="entry name" value="GlpK"/>
    <property type="match status" value="1"/>
</dbReference>
<dbReference type="GO" id="GO:0016301">
    <property type="term" value="F:kinase activity"/>
    <property type="evidence" value="ECO:0007669"/>
    <property type="project" value="UniProtKB-KW"/>
</dbReference>